<evidence type="ECO:0000259" key="2">
    <source>
        <dbReference type="Pfam" id="PF20091"/>
    </source>
</evidence>
<evidence type="ECO:0000313" key="4">
    <source>
        <dbReference type="Proteomes" id="UP000306628"/>
    </source>
</evidence>
<dbReference type="InterPro" id="IPR045394">
    <property type="entry name" value="Abhydrolase_dom"/>
</dbReference>
<evidence type="ECO:0000256" key="1">
    <source>
        <dbReference type="SAM" id="SignalP"/>
    </source>
</evidence>
<keyword evidence="4" id="KW-1185">Reference proteome</keyword>
<proteinExistence type="predicted"/>
<dbReference type="Pfam" id="PF20091">
    <property type="entry name" value="Abhydrolase_10"/>
    <property type="match status" value="1"/>
</dbReference>
<keyword evidence="1" id="KW-0732">Signal</keyword>
<accession>A0A5S4H3J1</accession>
<feature type="signal peptide" evidence="1">
    <location>
        <begin position="1"/>
        <end position="21"/>
    </location>
</feature>
<dbReference type="RefSeq" id="WP_138687469.1">
    <property type="nucleotide sequence ID" value="NZ_JBHSAZ010000052.1"/>
</dbReference>
<dbReference type="AlphaFoldDB" id="A0A5S4H3J1"/>
<feature type="chain" id="PRO_5038337148" description="Alpha/beta hydrolase domain-containing protein" evidence="1">
    <location>
        <begin position="22"/>
        <end position="469"/>
    </location>
</feature>
<dbReference type="OrthoDB" id="1971292at2"/>
<gene>
    <name evidence="3" type="ORF">ETD85_00075</name>
</gene>
<sequence length="469" mass="51254">MRPLLLACALSLVLISTPALPANAHLDQPGSPLVTGPIPAGDQPRDHPFFATDQDLGKAGYVEEEYFIEGTASRYTTPDQATGTVIDSGHPYRTRIVVRRPISPKKFNGTAVVEWYNVTNNFDYEVMWSRSFRHLLDEGYAWVGVSAQRNGVHTPTGLKLWNPARYGDLDLTAGGAVTDDGLAYDVFTQAAKALTEPRGAHPLGNLKVRTLIATGQSQSASRLAVYANSVHPLAPVYDVITVVDGGVQIRTDLSTKVFKTASEYDVLANQAARRQPTGDRYAYWEIAGASHSDRHAYLVNNPIRLRDAGVSGLLAGPTAPCVSPARSNVPYEYVLNAMFDHSVRWARDNRQPPAAPLLEVTDTTTSPAVVTRDAYQLARGGIRLAAVDVPTERNTGWNLGLTDATASACRQGGTWIPFDETTLDALYPSHRDYVAKVRAATERNLRAGFITWRDADRTIRDAERSRVGR</sequence>
<dbReference type="Proteomes" id="UP000306628">
    <property type="component" value="Unassembled WGS sequence"/>
</dbReference>
<organism evidence="3 4">
    <name type="scientific">Nonomuraea zeae</name>
    <dbReference type="NCBI Taxonomy" id="1642303"/>
    <lineage>
        <taxon>Bacteria</taxon>
        <taxon>Bacillati</taxon>
        <taxon>Actinomycetota</taxon>
        <taxon>Actinomycetes</taxon>
        <taxon>Streptosporangiales</taxon>
        <taxon>Streptosporangiaceae</taxon>
        <taxon>Nonomuraea</taxon>
    </lineage>
</organism>
<dbReference type="EMBL" id="VCKX01000001">
    <property type="protein sequence ID" value="TMR39813.1"/>
    <property type="molecule type" value="Genomic_DNA"/>
</dbReference>
<evidence type="ECO:0000313" key="3">
    <source>
        <dbReference type="EMBL" id="TMR39813.1"/>
    </source>
</evidence>
<protein>
    <recommendedName>
        <fullName evidence="2">Alpha/beta hydrolase domain-containing protein</fullName>
    </recommendedName>
</protein>
<name>A0A5S4H3J1_9ACTN</name>
<reference evidence="3 4" key="1">
    <citation type="submission" date="2019-05" db="EMBL/GenBank/DDBJ databases">
        <title>Draft genome sequence of Nonomuraea zeae DSM 100528.</title>
        <authorList>
            <person name="Saricaoglu S."/>
            <person name="Isik K."/>
        </authorList>
    </citation>
    <scope>NUCLEOTIDE SEQUENCE [LARGE SCALE GENOMIC DNA]</scope>
    <source>
        <strain evidence="3 4">DSM 100528</strain>
    </source>
</reference>
<feature type="domain" description="Alpha/beta hydrolase" evidence="2">
    <location>
        <begin position="34"/>
        <end position="459"/>
    </location>
</feature>
<comment type="caution">
    <text evidence="3">The sequence shown here is derived from an EMBL/GenBank/DDBJ whole genome shotgun (WGS) entry which is preliminary data.</text>
</comment>